<accession>A0A1S4FBC6</accession>
<dbReference type="OrthoDB" id="1470350at2759"/>
<keyword evidence="17" id="KW-1185">Reference proteome</keyword>
<dbReference type="AlphaFoldDB" id="A0A1S4FBC6"/>
<dbReference type="InterPro" id="IPR050196">
    <property type="entry name" value="Cytochrome_P450_Monoox"/>
</dbReference>
<keyword evidence="8" id="KW-0256">Endoplasmic reticulum</keyword>
<evidence type="ECO:0000256" key="7">
    <source>
        <dbReference type="ARBA" id="ARBA00022723"/>
    </source>
</evidence>
<reference evidence="16" key="2">
    <citation type="submission" date="2020-05" db="UniProtKB">
        <authorList>
            <consortium name="EnsemblMetazoa"/>
        </authorList>
    </citation>
    <scope>IDENTIFICATION</scope>
    <source>
        <strain evidence="16">LVP_AGWG</strain>
    </source>
</reference>
<comment type="cofactor">
    <cofactor evidence="1 14">
        <name>heme</name>
        <dbReference type="ChEBI" id="CHEBI:30413"/>
    </cofactor>
</comment>
<gene>
    <name evidence="16" type="primary">5566939</name>
</gene>
<comment type="subcellular location">
    <subcellularLocation>
        <location evidence="4">Endoplasmic reticulum membrane</location>
        <topology evidence="4">Peripheral membrane protein</topology>
    </subcellularLocation>
    <subcellularLocation>
        <location evidence="3">Microsome membrane</location>
        <topology evidence="3">Peripheral membrane protein</topology>
    </subcellularLocation>
</comment>
<keyword evidence="7 14" id="KW-0479">Metal-binding</keyword>
<comment type="function">
    <text evidence="2">May be involved in the metabolism of insect hormones and in the breakdown of synthetic insecticides.</text>
</comment>
<dbReference type="PRINTS" id="PR00463">
    <property type="entry name" value="EP450I"/>
</dbReference>
<dbReference type="InterPro" id="IPR001128">
    <property type="entry name" value="Cyt_P450"/>
</dbReference>
<dbReference type="EnsemblMetazoa" id="AAEL005700-RA">
    <property type="protein sequence ID" value="AAEL005700-PA"/>
    <property type="gene ID" value="AAEL005700"/>
</dbReference>
<evidence type="ECO:0000256" key="11">
    <source>
        <dbReference type="ARBA" id="ARBA00023004"/>
    </source>
</evidence>
<dbReference type="PANTHER" id="PTHR24291:SF189">
    <property type="entry name" value="CYTOCHROME P450 4C3-RELATED"/>
    <property type="match status" value="1"/>
</dbReference>
<dbReference type="InParanoid" id="A0A1S4FBC6"/>
<dbReference type="Gene3D" id="1.10.630.10">
    <property type="entry name" value="Cytochrome P450"/>
    <property type="match status" value="1"/>
</dbReference>
<evidence type="ECO:0000256" key="15">
    <source>
        <dbReference type="RuleBase" id="RU000461"/>
    </source>
</evidence>
<dbReference type="PROSITE" id="PS00086">
    <property type="entry name" value="CYTOCHROME_P450"/>
    <property type="match status" value="1"/>
</dbReference>
<dbReference type="Pfam" id="PF00067">
    <property type="entry name" value="p450"/>
    <property type="match status" value="1"/>
</dbReference>
<evidence type="ECO:0000256" key="10">
    <source>
        <dbReference type="ARBA" id="ARBA00023002"/>
    </source>
</evidence>
<reference evidence="16 17" key="1">
    <citation type="submission" date="2017-06" db="EMBL/GenBank/DDBJ databases">
        <title>Aedes aegypti genome working group (AGWG) sequencing and assembly.</title>
        <authorList>
            <consortium name="Aedes aegypti Genome Working Group (AGWG)"/>
            <person name="Matthews B.J."/>
        </authorList>
    </citation>
    <scope>NUCLEOTIDE SEQUENCE [LARGE SCALE GENOMIC DNA]</scope>
    <source>
        <strain evidence="16 17">LVP_AGWG</strain>
    </source>
</reference>
<protein>
    <submittedName>
        <fullName evidence="16">Uncharacterized protein</fullName>
    </submittedName>
</protein>
<keyword evidence="6 14" id="KW-0349">Heme</keyword>
<keyword evidence="10 15" id="KW-0560">Oxidoreductase</keyword>
<name>A0A1S4FBC6_AEDAE</name>
<evidence type="ECO:0000313" key="16">
    <source>
        <dbReference type="EnsemblMetazoa" id="AAEL005700-PA"/>
    </source>
</evidence>
<evidence type="ECO:0000256" key="3">
    <source>
        <dbReference type="ARBA" id="ARBA00004174"/>
    </source>
</evidence>
<dbReference type="VEuPathDB" id="VectorBase:AAEL005700"/>
<dbReference type="InterPro" id="IPR002401">
    <property type="entry name" value="Cyt_P450_E_grp-I"/>
</dbReference>
<dbReference type="InterPro" id="IPR017972">
    <property type="entry name" value="Cyt_P450_CS"/>
</dbReference>
<dbReference type="GO" id="GO:0005789">
    <property type="term" value="C:endoplasmic reticulum membrane"/>
    <property type="evidence" value="ECO:0007669"/>
    <property type="project" value="UniProtKB-SubCell"/>
</dbReference>
<keyword evidence="9" id="KW-0492">Microsome</keyword>
<evidence type="ECO:0000256" key="6">
    <source>
        <dbReference type="ARBA" id="ARBA00022617"/>
    </source>
</evidence>
<keyword evidence="12 15" id="KW-0503">Monooxygenase</keyword>
<dbReference type="PANTHER" id="PTHR24291">
    <property type="entry name" value="CYTOCHROME P450 FAMILY 4"/>
    <property type="match status" value="1"/>
</dbReference>
<dbReference type="InterPro" id="IPR036396">
    <property type="entry name" value="Cyt_P450_sf"/>
</dbReference>
<proteinExistence type="inferred from homology"/>
<evidence type="ECO:0000256" key="1">
    <source>
        <dbReference type="ARBA" id="ARBA00001971"/>
    </source>
</evidence>
<feature type="binding site" description="axial binding residue" evidence="14">
    <location>
        <position position="458"/>
    </location>
    <ligand>
        <name>heme</name>
        <dbReference type="ChEBI" id="CHEBI:30413"/>
    </ligand>
    <ligandPart>
        <name>Fe</name>
        <dbReference type="ChEBI" id="CHEBI:18248"/>
    </ligandPart>
</feature>
<dbReference type="GO" id="GO:0016705">
    <property type="term" value="F:oxidoreductase activity, acting on paired donors, with incorporation or reduction of molecular oxygen"/>
    <property type="evidence" value="ECO:0007669"/>
    <property type="project" value="InterPro"/>
</dbReference>
<organism evidence="16 17">
    <name type="scientific">Aedes aegypti</name>
    <name type="common">Yellowfever mosquito</name>
    <name type="synonym">Culex aegypti</name>
    <dbReference type="NCBI Taxonomy" id="7159"/>
    <lineage>
        <taxon>Eukaryota</taxon>
        <taxon>Metazoa</taxon>
        <taxon>Ecdysozoa</taxon>
        <taxon>Arthropoda</taxon>
        <taxon>Hexapoda</taxon>
        <taxon>Insecta</taxon>
        <taxon>Pterygota</taxon>
        <taxon>Neoptera</taxon>
        <taxon>Endopterygota</taxon>
        <taxon>Diptera</taxon>
        <taxon>Nematocera</taxon>
        <taxon>Culicoidea</taxon>
        <taxon>Culicidae</taxon>
        <taxon>Culicinae</taxon>
        <taxon>Aedini</taxon>
        <taxon>Aedes</taxon>
        <taxon>Stegomyia</taxon>
    </lineage>
</organism>
<dbReference type="GO" id="GO:0020037">
    <property type="term" value="F:heme binding"/>
    <property type="evidence" value="ECO:0007669"/>
    <property type="project" value="InterPro"/>
</dbReference>
<evidence type="ECO:0000256" key="4">
    <source>
        <dbReference type="ARBA" id="ARBA00004406"/>
    </source>
</evidence>
<dbReference type="SUPFAM" id="SSF48264">
    <property type="entry name" value="Cytochrome P450"/>
    <property type="match status" value="1"/>
</dbReference>
<evidence type="ECO:0000256" key="12">
    <source>
        <dbReference type="ARBA" id="ARBA00023033"/>
    </source>
</evidence>
<dbReference type="GO" id="GO:0004497">
    <property type="term" value="F:monooxygenase activity"/>
    <property type="evidence" value="ECO:0007669"/>
    <property type="project" value="UniProtKB-KW"/>
</dbReference>
<evidence type="ECO:0000256" key="2">
    <source>
        <dbReference type="ARBA" id="ARBA00003690"/>
    </source>
</evidence>
<sequence length="535" mass="62366">MSTTSQYDNRNRSVGNMLLAVTVIAGLITIWLFLSQRRRYRFADSLPQLNPWFPVVGNGALMFGKSDVERFDVLVKIFRDYDRMVRVWAGPKMLLFTSHPDLVQQLLTSPACLEKPFLYSFAGFEQGLFTSKYKLWRSMRKRLNSSFNLRILHGFIPVFVQCARKMVEDLNENPDGTVVSMHKFTSVCTLEMACGTTLGSDITRREGKEEFVHGLDIAFGEAARRMVSVHLYPNIVYHLTKYHRELVQARGVVCDFFSRLVTERRNTMSLNCNKKSNEEELDFDRKPKILIDQLLSVNRDGKSFSDTEIEDNIYAVITGANDTSGLLIAHACLFLCFYKDIEEKLFTEIMEFMPNEEFEINPESLKQLSYLEKFLKECLRHCPVAPNISRENMSEIEIDGMKVPPGNIFIMNFYALHRRKDIWGPDADKFDPEQFSEERSRNRHPFAYLPFSGGNRICIGWRYAMFSMKVMLIYLIRNFQFETEIRPEQVRYRHDLTMKLPFEHMIKVTRRKLEGSTVMSDILKHPELVPKEGRE</sequence>
<evidence type="ECO:0000256" key="9">
    <source>
        <dbReference type="ARBA" id="ARBA00022848"/>
    </source>
</evidence>
<dbReference type="GO" id="GO:0005506">
    <property type="term" value="F:iron ion binding"/>
    <property type="evidence" value="ECO:0007669"/>
    <property type="project" value="InterPro"/>
</dbReference>
<dbReference type="Proteomes" id="UP000008820">
    <property type="component" value="Chromosome 2"/>
</dbReference>
<evidence type="ECO:0000313" key="17">
    <source>
        <dbReference type="Proteomes" id="UP000008820"/>
    </source>
</evidence>
<evidence type="ECO:0000256" key="14">
    <source>
        <dbReference type="PIRSR" id="PIRSR602401-1"/>
    </source>
</evidence>
<keyword evidence="11 14" id="KW-0408">Iron</keyword>
<evidence type="ECO:0000256" key="8">
    <source>
        <dbReference type="ARBA" id="ARBA00022824"/>
    </source>
</evidence>
<comment type="similarity">
    <text evidence="5 15">Belongs to the cytochrome P450 family.</text>
</comment>
<keyword evidence="13" id="KW-0472">Membrane</keyword>
<evidence type="ECO:0000256" key="13">
    <source>
        <dbReference type="ARBA" id="ARBA00023136"/>
    </source>
</evidence>
<evidence type="ECO:0000256" key="5">
    <source>
        <dbReference type="ARBA" id="ARBA00010617"/>
    </source>
</evidence>